<dbReference type="Gene3D" id="1.25.40.10">
    <property type="entry name" value="Tetratricopeptide repeat domain"/>
    <property type="match status" value="1"/>
</dbReference>
<feature type="non-terminal residue" evidence="1">
    <location>
        <position position="51"/>
    </location>
</feature>
<proteinExistence type="predicted"/>
<dbReference type="OrthoDB" id="433738at2759"/>
<organism evidence="1 2">
    <name type="scientific">Coemansia thaxteri</name>
    <dbReference type="NCBI Taxonomy" id="2663907"/>
    <lineage>
        <taxon>Eukaryota</taxon>
        <taxon>Fungi</taxon>
        <taxon>Fungi incertae sedis</taxon>
        <taxon>Zoopagomycota</taxon>
        <taxon>Kickxellomycotina</taxon>
        <taxon>Kickxellomycetes</taxon>
        <taxon>Kickxellales</taxon>
        <taxon>Kickxellaceae</taxon>
        <taxon>Coemansia</taxon>
    </lineage>
</organism>
<accession>A0A9W8BCZ9</accession>
<dbReference type="Proteomes" id="UP001150907">
    <property type="component" value="Unassembled WGS sequence"/>
</dbReference>
<protein>
    <submittedName>
        <fullName evidence="1">Uncharacterized protein</fullName>
    </submittedName>
</protein>
<dbReference type="AlphaFoldDB" id="A0A9W8BCZ9"/>
<name>A0A9W8BCZ9_9FUNG</name>
<reference evidence="1" key="1">
    <citation type="submission" date="2022-07" db="EMBL/GenBank/DDBJ databases">
        <title>Phylogenomic reconstructions and comparative analyses of Kickxellomycotina fungi.</title>
        <authorList>
            <person name="Reynolds N.K."/>
            <person name="Stajich J.E."/>
            <person name="Barry K."/>
            <person name="Grigoriev I.V."/>
            <person name="Crous P."/>
            <person name="Smith M.E."/>
        </authorList>
    </citation>
    <scope>NUCLEOTIDE SEQUENCE</scope>
    <source>
        <strain evidence="1">IMI 214461</strain>
    </source>
</reference>
<dbReference type="EMBL" id="JANBQF010000922">
    <property type="protein sequence ID" value="KAJ1998583.1"/>
    <property type="molecule type" value="Genomic_DNA"/>
</dbReference>
<comment type="caution">
    <text evidence="1">The sequence shown here is derived from an EMBL/GenBank/DDBJ whole genome shotgun (WGS) entry which is preliminary data.</text>
</comment>
<gene>
    <name evidence="1" type="ORF">H4R26_005400</name>
</gene>
<evidence type="ECO:0000313" key="1">
    <source>
        <dbReference type="EMBL" id="KAJ1998583.1"/>
    </source>
</evidence>
<keyword evidence="2" id="KW-1185">Reference proteome</keyword>
<evidence type="ECO:0000313" key="2">
    <source>
        <dbReference type="Proteomes" id="UP001150907"/>
    </source>
</evidence>
<dbReference type="InterPro" id="IPR011990">
    <property type="entry name" value="TPR-like_helical_dom_sf"/>
</dbReference>
<sequence>MTSEATSEIETKQAAGLAHKDAGNGLFKKGEFQNALKEYHYALLYLRGNTG</sequence>